<name>A0A1H0PWI9_SELRU</name>
<dbReference type="Proteomes" id="UP000182412">
    <property type="component" value="Unassembled WGS sequence"/>
</dbReference>
<evidence type="ECO:0000313" key="2">
    <source>
        <dbReference type="EMBL" id="SDP09170.1"/>
    </source>
</evidence>
<keyword evidence="1" id="KW-0175">Coiled coil</keyword>
<evidence type="ECO:0000313" key="3">
    <source>
        <dbReference type="Proteomes" id="UP000182412"/>
    </source>
</evidence>
<protein>
    <submittedName>
        <fullName evidence="2">Phenylacetate-CoA ligase</fullName>
    </submittedName>
</protein>
<evidence type="ECO:0000256" key="1">
    <source>
        <dbReference type="SAM" id="Coils"/>
    </source>
</evidence>
<dbReference type="Gene3D" id="3.40.50.12780">
    <property type="entry name" value="N-terminal domain of ligase-like"/>
    <property type="match status" value="1"/>
</dbReference>
<keyword evidence="2" id="KW-0436">Ligase</keyword>
<sequence length="325" mass="36915">MYANQQIEQLDRERMQALQLERLQKQLKWAEEKSFFYQQKFTKAGVSAGDIKSLEDIRRLPFLTANELFQIDSLDMLTMPLSGIIRFSVVQQENGEVTKFYTAGDIGHNVEMMTRGLVAAGINQTSVVALQGDMADSRIMDIQYALEMLGATVVAMGTDYRQWLRMMELISMDTIVSSPQLIMQLIIQLQATGKNIADYPLTRIICLNQQGLQNAMQRHIADRTHATVYNLYEPAELGTASMLFQCEAHKGYHIQEDYFYPEIVAFHSSHVVTEPHQMGELVVTTLAAEAVPLIRYRTGQAVMLETDVCDCGRTLYRVTTPFTFM</sequence>
<dbReference type="SUPFAM" id="SSF56801">
    <property type="entry name" value="Acetyl-CoA synthetase-like"/>
    <property type="match status" value="1"/>
</dbReference>
<dbReference type="AlphaFoldDB" id="A0A1H0PWI9"/>
<proteinExistence type="predicted"/>
<reference evidence="2 3" key="1">
    <citation type="submission" date="2016-10" db="EMBL/GenBank/DDBJ databases">
        <authorList>
            <person name="de Groot N.N."/>
        </authorList>
    </citation>
    <scope>NUCLEOTIDE SEQUENCE [LARGE SCALE GENOMIC DNA]</scope>
    <source>
        <strain evidence="2 3">S137</strain>
    </source>
</reference>
<dbReference type="PANTHER" id="PTHR43845:SF1">
    <property type="entry name" value="BLR5969 PROTEIN"/>
    <property type="match status" value="1"/>
</dbReference>
<dbReference type="EMBL" id="FNJQ01000006">
    <property type="protein sequence ID" value="SDP09170.1"/>
    <property type="molecule type" value="Genomic_DNA"/>
</dbReference>
<accession>A0A1H0PWI9</accession>
<organism evidence="2 3">
    <name type="scientific">Selenomonas ruminantium</name>
    <dbReference type="NCBI Taxonomy" id="971"/>
    <lineage>
        <taxon>Bacteria</taxon>
        <taxon>Bacillati</taxon>
        <taxon>Bacillota</taxon>
        <taxon>Negativicutes</taxon>
        <taxon>Selenomonadales</taxon>
        <taxon>Selenomonadaceae</taxon>
        <taxon>Selenomonas</taxon>
    </lineage>
</organism>
<dbReference type="InterPro" id="IPR042099">
    <property type="entry name" value="ANL_N_sf"/>
</dbReference>
<gene>
    <name evidence="2" type="ORF">SAMN05216366_10635</name>
</gene>
<dbReference type="GO" id="GO:0016874">
    <property type="term" value="F:ligase activity"/>
    <property type="evidence" value="ECO:0007669"/>
    <property type="project" value="UniProtKB-KW"/>
</dbReference>
<feature type="coiled-coil region" evidence="1">
    <location>
        <begin position="3"/>
        <end position="40"/>
    </location>
</feature>
<dbReference type="PANTHER" id="PTHR43845">
    <property type="entry name" value="BLR5969 PROTEIN"/>
    <property type="match status" value="1"/>
</dbReference>